<feature type="region of interest" description="Disordered" evidence="1">
    <location>
        <begin position="387"/>
        <end position="433"/>
    </location>
</feature>
<protein>
    <submittedName>
        <fullName evidence="2">Uncharacterized protein</fullName>
    </submittedName>
</protein>
<feature type="compositionally biased region" description="Polar residues" evidence="1">
    <location>
        <begin position="387"/>
        <end position="412"/>
    </location>
</feature>
<evidence type="ECO:0000313" key="2">
    <source>
        <dbReference type="EMBL" id="VDH93730.1"/>
    </source>
</evidence>
<gene>
    <name evidence="2" type="ORF">MGAL_10B071438</name>
</gene>
<feature type="compositionally biased region" description="Polar residues" evidence="1">
    <location>
        <begin position="277"/>
        <end position="292"/>
    </location>
</feature>
<name>A0A8B6BQZ0_MYTGA</name>
<feature type="compositionally biased region" description="Low complexity" evidence="1">
    <location>
        <begin position="296"/>
        <end position="305"/>
    </location>
</feature>
<feature type="region of interest" description="Disordered" evidence="1">
    <location>
        <begin position="277"/>
        <end position="329"/>
    </location>
</feature>
<keyword evidence="3" id="KW-1185">Reference proteome</keyword>
<dbReference type="Proteomes" id="UP000596742">
    <property type="component" value="Unassembled WGS sequence"/>
</dbReference>
<feature type="region of interest" description="Disordered" evidence="1">
    <location>
        <begin position="45"/>
        <end position="86"/>
    </location>
</feature>
<sequence>MYGLASSEIIPGIPTDTYVNPCITSCHNQTANNLEKDDTMVKSVLTGTSSDSTSSTRNPITDRGKSAKRNNSPTSRSSTNQRKLKVKSSVLEHDQTLITQRTRILDLENENRPMSHYHPPCQHNLLQSHYPPQQPVPFIPQWNLHPAYSQTQFSNHPGSMLHQPQPQFQTNAHLATGHGYPGIPQQNLLPPTYAYSSQQVPDFHGNRAPHIPTPFIPQPHIYHNNASRTDLGFQHPAPHLQQSSGRYNLNNKVFNENSTRPAPNSNLQARMAKITPQSVSMETGQRGWTNRRYQQKKQLPSQPSSNTNIGRMSKPQNETITTSFSSPPIDSEIVNYLDLEMHKEQADILLDHSHSNQVITTAETHHQPIEHSQKAQVASHQTTYQISATDNIQPPNRTGIIKSNSPFRNNCLQEKPPEQKENLESLVEPRTSD</sequence>
<organism evidence="2 3">
    <name type="scientific">Mytilus galloprovincialis</name>
    <name type="common">Mediterranean mussel</name>
    <dbReference type="NCBI Taxonomy" id="29158"/>
    <lineage>
        <taxon>Eukaryota</taxon>
        <taxon>Metazoa</taxon>
        <taxon>Spiralia</taxon>
        <taxon>Lophotrochozoa</taxon>
        <taxon>Mollusca</taxon>
        <taxon>Bivalvia</taxon>
        <taxon>Autobranchia</taxon>
        <taxon>Pteriomorphia</taxon>
        <taxon>Mytilida</taxon>
        <taxon>Mytiloidea</taxon>
        <taxon>Mytilidae</taxon>
        <taxon>Mytilinae</taxon>
        <taxon>Mytilus</taxon>
    </lineage>
</organism>
<comment type="caution">
    <text evidence="2">The sequence shown here is derived from an EMBL/GenBank/DDBJ whole genome shotgun (WGS) entry which is preliminary data.</text>
</comment>
<dbReference type="AlphaFoldDB" id="A0A8B6BQZ0"/>
<proteinExistence type="predicted"/>
<accession>A0A8B6BQZ0</accession>
<feature type="compositionally biased region" description="Low complexity" evidence="1">
    <location>
        <begin position="69"/>
        <end position="80"/>
    </location>
</feature>
<evidence type="ECO:0000256" key="1">
    <source>
        <dbReference type="SAM" id="MobiDB-lite"/>
    </source>
</evidence>
<reference evidence="2" key="1">
    <citation type="submission" date="2018-11" db="EMBL/GenBank/DDBJ databases">
        <authorList>
            <person name="Alioto T."/>
            <person name="Alioto T."/>
        </authorList>
    </citation>
    <scope>NUCLEOTIDE SEQUENCE</scope>
</reference>
<evidence type="ECO:0000313" key="3">
    <source>
        <dbReference type="Proteomes" id="UP000596742"/>
    </source>
</evidence>
<dbReference type="EMBL" id="UYJE01000506">
    <property type="protein sequence ID" value="VDH93730.1"/>
    <property type="molecule type" value="Genomic_DNA"/>
</dbReference>
<feature type="compositionally biased region" description="Polar residues" evidence="1">
    <location>
        <begin position="306"/>
        <end position="328"/>
    </location>
</feature>
<feature type="compositionally biased region" description="Low complexity" evidence="1">
    <location>
        <begin position="45"/>
        <end position="56"/>
    </location>
</feature>